<protein>
    <recommendedName>
        <fullName evidence="2">non-specific serine/threonine protein kinase</fullName>
        <ecNumber evidence="2">2.7.11.1</ecNumber>
    </recommendedName>
</protein>
<keyword evidence="5" id="KW-0547">Nucleotide-binding</keyword>
<dbReference type="PROSITE" id="PS00108">
    <property type="entry name" value="PROTEIN_KINASE_ST"/>
    <property type="match status" value="1"/>
</dbReference>
<evidence type="ECO:0000256" key="3">
    <source>
        <dbReference type="ARBA" id="ARBA00022527"/>
    </source>
</evidence>
<dbReference type="Gene3D" id="1.10.510.10">
    <property type="entry name" value="Transferase(Phosphotransferase) domain 1"/>
    <property type="match status" value="1"/>
</dbReference>
<evidence type="ECO:0000313" key="11">
    <source>
        <dbReference type="EMBL" id="KAJ8904516.1"/>
    </source>
</evidence>
<dbReference type="AlphaFoldDB" id="A0AAV8USN3"/>
<dbReference type="SMART" id="SM00220">
    <property type="entry name" value="S_TKc"/>
    <property type="match status" value="1"/>
</dbReference>
<dbReference type="CDD" id="cd05574">
    <property type="entry name" value="STKc_phototropin_like"/>
    <property type="match status" value="1"/>
</dbReference>
<dbReference type="PANTHER" id="PTHR45637">
    <property type="entry name" value="FLIPPASE KINASE 1-RELATED"/>
    <property type="match status" value="1"/>
</dbReference>
<feature type="region of interest" description="Disordered" evidence="8">
    <location>
        <begin position="69"/>
        <end position="185"/>
    </location>
</feature>
<feature type="compositionally biased region" description="Acidic residues" evidence="8">
    <location>
        <begin position="545"/>
        <end position="555"/>
    </location>
</feature>
<dbReference type="InterPro" id="IPR008271">
    <property type="entry name" value="Ser/Thr_kinase_AS"/>
</dbReference>
<organism evidence="11 12">
    <name type="scientific">Rhodosorus marinus</name>
    <dbReference type="NCBI Taxonomy" id="101924"/>
    <lineage>
        <taxon>Eukaryota</taxon>
        <taxon>Rhodophyta</taxon>
        <taxon>Stylonematophyceae</taxon>
        <taxon>Stylonematales</taxon>
        <taxon>Stylonemataceae</taxon>
        <taxon>Rhodosorus</taxon>
    </lineage>
</organism>
<dbReference type="InterPro" id="IPR011009">
    <property type="entry name" value="Kinase-like_dom_sf"/>
</dbReference>
<evidence type="ECO:0000256" key="5">
    <source>
        <dbReference type="ARBA" id="ARBA00022741"/>
    </source>
</evidence>
<dbReference type="GO" id="GO:0004674">
    <property type="term" value="F:protein serine/threonine kinase activity"/>
    <property type="evidence" value="ECO:0007669"/>
    <property type="project" value="UniProtKB-KW"/>
</dbReference>
<evidence type="ECO:0000256" key="2">
    <source>
        <dbReference type="ARBA" id="ARBA00012513"/>
    </source>
</evidence>
<evidence type="ECO:0000256" key="6">
    <source>
        <dbReference type="ARBA" id="ARBA00022777"/>
    </source>
</evidence>
<feature type="compositionally biased region" description="Low complexity" evidence="8">
    <location>
        <begin position="87"/>
        <end position="103"/>
    </location>
</feature>
<keyword evidence="6" id="KW-0418">Kinase</keyword>
<evidence type="ECO:0000256" key="4">
    <source>
        <dbReference type="ARBA" id="ARBA00022679"/>
    </source>
</evidence>
<dbReference type="InterPro" id="IPR000961">
    <property type="entry name" value="AGC-kinase_C"/>
</dbReference>
<dbReference type="SUPFAM" id="SSF56112">
    <property type="entry name" value="Protein kinase-like (PK-like)"/>
    <property type="match status" value="1"/>
</dbReference>
<dbReference type="PROSITE" id="PS51285">
    <property type="entry name" value="AGC_KINASE_CTER"/>
    <property type="match status" value="1"/>
</dbReference>
<feature type="domain" description="Protein kinase" evidence="9">
    <location>
        <begin position="211"/>
        <end position="509"/>
    </location>
</feature>
<dbReference type="InterPro" id="IPR000719">
    <property type="entry name" value="Prot_kinase_dom"/>
</dbReference>
<dbReference type="Gene3D" id="3.30.200.20">
    <property type="entry name" value="Phosphorylase Kinase, domain 1"/>
    <property type="match status" value="1"/>
</dbReference>
<comment type="caution">
    <text evidence="11">The sequence shown here is derived from an EMBL/GenBank/DDBJ whole genome shotgun (WGS) entry which is preliminary data.</text>
</comment>
<keyword evidence="12" id="KW-1185">Reference proteome</keyword>
<dbReference type="GO" id="GO:0005524">
    <property type="term" value="F:ATP binding"/>
    <property type="evidence" value="ECO:0007669"/>
    <property type="project" value="UniProtKB-KW"/>
</dbReference>
<dbReference type="Proteomes" id="UP001157974">
    <property type="component" value="Unassembled WGS sequence"/>
</dbReference>
<evidence type="ECO:0000259" key="9">
    <source>
        <dbReference type="PROSITE" id="PS50011"/>
    </source>
</evidence>
<dbReference type="EC" id="2.7.11.1" evidence="2"/>
<name>A0AAV8USN3_9RHOD</name>
<sequence>MEGEVLRMRLGKESIDGAYKWYREWYDVLVCEVRGLSGVVGCLTLVLVADWKRHVPLGCCTLRSLYVSSSSRGKGSHIGLQGKPIMSDDSSTAAPTASESTAEVNEKTKPEAKQSTSLESLEESLKEKVTVSEQTEPNKLPPVGKTKKPEKNGETGAKPKPPVPPSSSSLPLVKEPAPFSAEPHEEVLSRAQIPYSESFPVPDAEVGPHQFQRLKLLGHGGIGRVFLVLLKGHNKLYAMKVLTKEEMIQRNKVKRVMTEREILATVNHPFIVTMYASFQTMDRLCFVMEYCAGGEFFRVLQKQPKKRLKEDACRFYAAEVTLALEYLHHEGFIYRDLKPENILMRESGHIALTDFDLSKQAQPVAPRVIQQQVKFMDRLKGMKKKTDSKLTLLDIVDSEPTLPYETISFVGTEEYIAPEVVKGANQTSAVDWWTLGILVYEMLTGTTPFKGSYADETFSNIVNTNIKWPDDVIVSVDCRQMVKKLLRREADKRLGAENGASDIKKQKWFANHINLNLIRNQTPPIRPHIRDPYDMSQYKPPKEQGEEETVVDDSDASNPFHNFTLRRDSEILNRQY</sequence>
<evidence type="ECO:0000256" key="8">
    <source>
        <dbReference type="SAM" id="MobiDB-lite"/>
    </source>
</evidence>
<feature type="region of interest" description="Disordered" evidence="8">
    <location>
        <begin position="524"/>
        <end position="562"/>
    </location>
</feature>
<dbReference type="Pfam" id="PF00069">
    <property type="entry name" value="Pkinase"/>
    <property type="match status" value="2"/>
</dbReference>
<evidence type="ECO:0000313" key="12">
    <source>
        <dbReference type="Proteomes" id="UP001157974"/>
    </source>
</evidence>
<proteinExistence type="inferred from homology"/>
<keyword evidence="7" id="KW-0067">ATP-binding</keyword>
<gene>
    <name evidence="11" type="ORF">NDN08_001034</name>
</gene>
<evidence type="ECO:0000256" key="1">
    <source>
        <dbReference type="ARBA" id="ARBA00009903"/>
    </source>
</evidence>
<evidence type="ECO:0000256" key="7">
    <source>
        <dbReference type="ARBA" id="ARBA00022840"/>
    </source>
</evidence>
<evidence type="ECO:0000259" key="10">
    <source>
        <dbReference type="PROSITE" id="PS51285"/>
    </source>
</evidence>
<accession>A0AAV8USN3</accession>
<dbReference type="PROSITE" id="PS50011">
    <property type="entry name" value="PROTEIN_KINASE_DOM"/>
    <property type="match status" value="1"/>
</dbReference>
<dbReference type="EMBL" id="JAMWBK010000005">
    <property type="protein sequence ID" value="KAJ8904516.1"/>
    <property type="molecule type" value="Genomic_DNA"/>
</dbReference>
<keyword evidence="4" id="KW-0808">Transferase</keyword>
<feature type="domain" description="AGC-kinase C-terminal" evidence="10">
    <location>
        <begin position="511"/>
        <end position="575"/>
    </location>
</feature>
<keyword evidence="3" id="KW-0723">Serine/threonine-protein kinase</keyword>
<comment type="similarity">
    <text evidence="1">Belongs to the protein kinase superfamily. AGC Ser/Thr protein kinase family.</text>
</comment>
<dbReference type="FunFam" id="3.30.200.20:FF:000042">
    <property type="entry name" value="Aurora kinase A"/>
    <property type="match status" value="1"/>
</dbReference>
<reference evidence="11 12" key="1">
    <citation type="journal article" date="2023" name="Nat. Commun.">
        <title>Origin of minicircular mitochondrial genomes in red algae.</title>
        <authorList>
            <person name="Lee Y."/>
            <person name="Cho C.H."/>
            <person name="Lee Y.M."/>
            <person name="Park S.I."/>
            <person name="Yang J.H."/>
            <person name="West J.A."/>
            <person name="Bhattacharya D."/>
            <person name="Yoon H.S."/>
        </authorList>
    </citation>
    <scope>NUCLEOTIDE SEQUENCE [LARGE SCALE GENOMIC DNA]</scope>
    <source>
        <strain evidence="11 12">CCMP1338</strain>
        <tissue evidence="11">Whole cell</tissue>
    </source>
</reference>